<dbReference type="Pfam" id="PF01928">
    <property type="entry name" value="CYTH"/>
    <property type="match status" value="1"/>
</dbReference>
<reference evidence="2" key="2">
    <citation type="journal article" date="2021" name="PeerJ">
        <title>Extensive microbial diversity within the chicken gut microbiome revealed by metagenomics and culture.</title>
        <authorList>
            <person name="Gilroy R."/>
            <person name="Ravi A."/>
            <person name="Getino M."/>
            <person name="Pursley I."/>
            <person name="Horton D.L."/>
            <person name="Alikhan N.F."/>
            <person name="Baker D."/>
            <person name="Gharbi K."/>
            <person name="Hall N."/>
            <person name="Watson M."/>
            <person name="Adriaenssens E.M."/>
            <person name="Foster-Nyarko E."/>
            <person name="Jarju S."/>
            <person name="Secka A."/>
            <person name="Antonio M."/>
            <person name="Oren A."/>
            <person name="Chaudhuri R.R."/>
            <person name="La Ragione R."/>
            <person name="Hildebrand F."/>
            <person name="Pallen M.J."/>
        </authorList>
    </citation>
    <scope>NUCLEOTIDE SEQUENCE</scope>
    <source>
        <strain evidence="2">B3-4054</strain>
    </source>
</reference>
<organism evidence="2 3">
    <name type="scientific">Candidatus Avitreponema avistercoris</name>
    <dbReference type="NCBI Taxonomy" id="2840705"/>
    <lineage>
        <taxon>Bacteria</taxon>
        <taxon>Pseudomonadati</taxon>
        <taxon>Spirochaetota</taxon>
        <taxon>Spirochaetia</taxon>
        <taxon>Spirochaetales</taxon>
        <taxon>Candidatus Avitreponema</taxon>
    </lineage>
</organism>
<dbReference type="CDD" id="cd07890">
    <property type="entry name" value="CYTH-like_AC_IV-like"/>
    <property type="match status" value="1"/>
</dbReference>
<dbReference type="Proteomes" id="UP000823616">
    <property type="component" value="Unassembled WGS sequence"/>
</dbReference>
<sequence>MTPGFHADLPPERQADRPVTEIELKARVADPAAVENRLRQFCAFAGETDKNDRYWQNSAGLRARIREETGRPAVLTWKQKTLAGGIEVNEENEFSVSSAAQAAAFLSAAGFTPVLCKKKHTKTFRFSLDGGQAASLELSDVYGLGFFLEIEICLQQPDTRQTEAAKRILRELLAKAGLPEQAVEPRYYSELLALKSESARKSSVEK</sequence>
<dbReference type="SUPFAM" id="SSF55154">
    <property type="entry name" value="CYTH-like phosphatases"/>
    <property type="match status" value="1"/>
</dbReference>
<dbReference type="Gene3D" id="2.40.320.10">
    <property type="entry name" value="Hypothetical Protein Pfu-838710-001"/>
    <property type="match status" value="1"/>
</dbReference>
<feature type="domain" description="CYTH" evidence="1">
    <location>
        <begin position="19"/>
        <end position="194"/>
    </location>
</feature>
<dbReference type="InterPro" id="IPR008173">
    <property type="entry name" value="Adenylyl_cyclase_CyaB"/>
</dbReference>
<evidence type="ECO:0000313" key="3">
    <source>
        <dbReference type="Proteomes" id="UP000823616"/>
    </source>
</evidence>
<protein>
    <submittedName>
        <fullName evidence="2">Class IV adenylate cyclase</fullName>
    </submittedName>
</protein>
<dbReference type="InterPro" id="IPR033469">
    <property type="entry name" value="CYTH-like_dom_sf"/>
</dbReference>
<accession>A0A9D9EKH2</accession>
<comment type="caution">
    <text evidence="2">The sequence shown here is derived from an EMBL/GenBank/DDBJ whole genome shotgun (WGS) entry which is preliminary data.</text>
</comment>
<dbReference type="PROSITE" id="PS51707">
    <property type="entry name" value="CYTH"/>
    <property type="match status" value="1"/>
</dbReference>
<reference evidence="2" key="1">
    <citation type="submission" date="2020-10" db="EMBL/GenBank/DDBJ databases">
        <authorList>
            <person name="Gilroy R."/>
        </authorList>
    </citation>
    <scope>NUCLEOTIDE SEQUENCE</scope>
    <source>
        <strain evidence="2">B3-4054</strain>
    </source>
</reference>
<gene>
    <name evidence="2" type="primary">cyaB</name>
    <name evidence="2" type="ORF">IAA96_00205</name>
</gene>
<name>A0A9D9EKH2_9SPIR</name>
<dbReference type="PANTHER" id="PTHR21028">
    <property type="entry name" value="SI:CH211-156B7.4"/>
    <property type="match status" value="1"/>
</dbReference>
<dbReference type="PANTHER" id="PTHR21028:SF2">
    <property type="entry name" value="CYTH DOMAIN-CONTAINING PROTEIN"/>
    <property type="match status" value="1"/>
</dbReference>
<dbReference type="InterPro" id="IPR023577">
    <property type="entry name" value="CYTH_domain"/>
</dbReference>
<dbReference type="EMBL" id="JADIMS010000003">
    <property type="protein sequence ID" value="MBO8449517.1"/>
    <property type="molecule type" value="Genomic_DNA"/>
</dbReference>
<dbReference type="NCBIfam" id="TIGR00318">
    <property type="entry name" value="cyaB"/>
    <property type="match status" value="1"/>
</dbReference>
<evidence type="ECO:0000313" key="2">
    <source>
        <dbReference type="EMBL" id="MBO8449517.1"/>
    </source>
</evidence>
<evidence type="ECO:0000259" key="1">
    <source>
        <dbReference type="PROSITE" id="PS51707"/>
    </source>
</evidence>
<dbReference type="AlphaFoldDB" id="A0A9D9EKH2"/>
<proteinExistence type="predicted"/>